<dbReference type="AlphaFoldDB" id="A0A174SCF1"/>
<protein>
    <submittedName>
        <fullName evidence="1">Uncharacterized protein</fullName>
    </submittedName>
</protein>
<dbReference type="EMBL" id="CYZT01000586">
    <property type="protein sequence ID" value="CUP95444.1"/>
    <property type="molecule type" value="Genomic_DNA"/>
</dbReference>
<proteinExistence type="predicted"/>
<name>A0A174SCF1_FLAPL</name>
<reference evidence="1 2" key="1">
    <citation type="submission" date="2015-09" db="EMBL/GenBank/DDBJ databases">
        <authorList>
            <consortium name="Pathogen Informatics"/>
        </authorList>
    </citation>
    <scope>NUCLEOTIDE SEQUENCE [LARGE SCALE GENOMIC DNA]</scope>
    <source>
        <strain evidence="1 2">2789STDY5608854</strain>
    </source>
</reference>
<evidence type="ECO:0000313" key="1">
    <source>
        <dbReference type="EMBL" id="CUP95444.1"/>
    </source>
</evidence>
<organism evidence="1 2">
    <name type="scientific">Flavonifractor plautii</name>
    <name type="common">Fusobacterium plautii</name>
    <dbReference type="NCBI Taxonomy" id="292800"/>
    <lineage>
        <taxon>Bacteria</taxon>
        <taxon>Bacillati</taxon>
        <taxon>Bacillota</taxon>
        <taxon>Clostridia</taxon>
        <taxon>Eubacteriales</taxon>
        <taxon>Oscillospiraceae</taxon>
        <taxon>Flavonifractor</taxon>
    </lineage>
</organism>
<gene>
    <name evidence="1" type="ORF">ERS852411_03797</name>
</gene>
<accession>A0A174SCF1</accession>
<evidence type="ECO:0000313" key="2">
    <source>
        <dbReference type="Proteomes" id="UP000095746"/>
    </source>
</evidence>
<dbReference type="Proteomes" id="UP000095746">
    <property type="component" value="Unassembled WGS sequence"/>
</dbReference>
<sequence length="207" mass="22703">MASLSLSDGEEEFGWRITGLGSAFNQANGYVEAGITKYQFTHSSSSISGVVDSVRAPASGGSTSTARRWVGYDPGTYDFWGYTRVKDGTYWPAGSDTVTVDSPAAQRPDDWGWSSVIRAGRPVRISAYEWNQFCNRINDFRLYVGLPEYGAFERAYSGDPITAEIVEHAVYAIRAMDPPVSTPRAPARGDLMRASIFLDLMDSLNSI</sequence>
<dbReference type="RefSeq" id="WP_202215684.1">
    <property type="nucleotide sequence ID" value="NZ_JADMSX010000118.1"/>
</dbReference>